<dbReference type="GO" id="GO:0045197">
    <property type="term" value="P:establishment or maintenance of epithelial cell apical/basal polarity"/>
    <property type="evidence" value="ECO:0007669"/>
    <property type="project" value="TreeGrafter"/>
</dbReference>
<sequence>MNVSRLIVVCVFILVAFCRASLVQGVASCNECCQQGNYKDISDSRRSTQSVWEPGQTPLCDHTLEKGWYRFTSFVGGKMPTSMVTQNRCGTKAPIWLNGVHPAPNVVKLVQACVNIFDRRGGCFYSFGVTVKNCNGQYFVYYLQPTYSCYIAYCAGNGKPCPYGQTGTSLNTCSATPVKFPGNTYLGRPNISYVDMADPDTDRVKLYCEVPLLKGIELWKNVTYRIQWYSEGKLIEAAAPFCLPRSGQLENDESCPGSGRKEIRSQLSNFEPGQRISCNVSARFTNVNPSSWSDPMHITQPFFAGIQVYPTTLIIKECDTPKTITLTPTIPVRKNSKGFYLFVKFFLPPGLWIMGEKNCHIEMKETNSVAVQIGATCNTLRGSKKLNVITPRFTNHNDSDFWGFFGLPTIWITVQQKGTEMRKCRSVTDPHYLMMDPRVGWRDFMGHGDFTLYSNTEKNFELYLTLKELVSRLEICTFLNGDTPVKWRVVEVQTRQWACNNANSVTCNCGVILRDHNDLIKFSCCNPSFTRDDSTPIEVTIPRSKCLAPGISLKQLIKGFNSKYEVVFPTGIKVELERNYWGIDVTIYAPLAENRANEDGLCNYSTTNGDINTFGNSQRKFPSYFHKLPDTINQNSDEVTFEKACACSEEIDQGRTADCHDGIPVFFPGPPTKQRLNRILMCNRNVKRDITNSDDLTEEDFELFRKLDYPELHKRQKRSITQISKENATRYCKEKLADTTVGKLCAKLGTNIQALVNVCSADIEYTGDISFAIGAVSLLLSECYDEAVRNMTFNATGMAEVEMPTIVNEIANIMCPNDCAFNGKCINGSCLCDGGYTADDCSISLYQKPSIKRLQTDGLCDRRQRACKRATVLGTQFLNSTNLTCHISEFQIWNSSWVPNDAEVKYPAMMTDLVLVECFLPDSPVMTRQYDENVQGTPAAGLMVSVSNNGFSQSDQKLKFISYDSVCLEFNHPPHFTPKTDYYALYGETLELLIGVSDPEGMPVTISSLEGTPKEARIQNNILFWNVTTNKTTPFYFEATDSCQASSTLNITITINVCPCKNKGVCVPQMPRGSGVYTCDCAGGYAGQYCETEIDECRSYPCLRGQCIDGINNYSCICDDGFDGRNCDNDINYCQSSPCIHGTCLDLVNNYSCICAAGFTGLHCDTPITRCNNNSCYPGAQCTENVLTISCGSCPSGYTGDGKNCKDIDDCHNHTCQNGASCVDGVNDYSCACVQGFTGRSCEANIDDCVNHTCAHGGTCMDGVNSYSCKCAAGFSGHHCQNNKDDCRRNHTCQNGASCVDGINDYSCACVQGFTGQSCETNVDDCHNHTCQNGASCVDGVNDYLCTCVLGFTGQSCETKALRTALLSWKVGRDKPLKENRAPHPSELQKKLSQHVDSINKDSNLYVPADKTTNFYKMNANDYKSLLNKNIEKEYKKSPANAETHINTEAKDLAQTLKIDDRVEMLAPKESFITLKDHKDNFQNNPKCRLINPTKSELGKVSKQTLDKINKAVIDKTNVHQWKNTRATLDWFINIPNKDQQSFIAFDIVNFYPSISYKLLSDALSFAASYTDISAEDRRIIFHTKQSLLFNDNTPWPMEQKAFNNFI</sequence>
<dbReference type="Pfam" id="PF23283">
    <property type="entry name" value="D8C_UMOD"/>
    <property type="match status" value="1"/>
</dbReference>
<feature type="disulfide bond" evidence="14">
    <location>
        <begin position="1081"/>
        <end position="1090"/>
    </location>
</feature>
<evidence type="ECO:0000256" key="2">
    <source>
        <dbReference type="ARBA" id="ARBA00004613"/>
    </source>
</evidence>
<keyword evidence="9" id="KW-0106">Calcium</keyword>
<dbReference type="GO" id="GO:0007157">
    <property type="term" value="P:heterophilic cell-cell adhesion via plasma membrane cell adhesion molecules"/>
    <property type="evidence" value="ECO:0007669"/>
    <property type="project" value="TreeGrafter"/>
</dbReference>
<dbReference type="CDD" id="cd00054">
    <property type="entry name" value="EGF_CA"/>
    <property type="match status" value="6"/>
</dbReference>
<feature type="domain" description="EGF-like" evidence="16">
    <location>
        <begin position="1245"/>
        <end position="1281"/>
    </location>
</feature>
<keyword evidence="12 14" id="KW-1015">Disulfide bond</keyword>
<dbReference type="InterPro" id="IPR000152">
    <property type="entry name" value="EGF-type_Asp/Asn_hydroxyl_site"/>
</dbReference>
<feature type="disulfide bond" evidence="14">
    <location>
        <begin position="1155"/>
        <end position="1164"/>
    </location>
</feature>
<dbReference type="FunFam" id="2.10.25.10:FF:000080">
    <property type="entry name" value="Neurogenic locus notch 1"/>
    <property type="match status" value="3"/>
</dbReference>
<dbReference type="GO" id="GO:0005509">
    <property type="term" value="F:calcium ion binding"/>
    <property type="evidence" value="ECO:0007669"/>
    <property type="project" value="InterPro"/>
</dbReference>
<feature type="domain" description="EGF-like" evidence="16">
    <location>
        <begin position="1093"/>
        <end position="1128"/>
    </location>
</feature>
<dbReference type="InterPro" id="IPR057774">
    <property type="entry name" value="D8C_UMOD/GP2/OIT3-like"/>
</dbReference>
<keyword evidence="11" id="KW-0472">Membrane</keyword>
<evidence type="ECO:0000256" key="3">
    <source>
        <dbReference type="ARBA" id="ARBA00022473"/>
    </source>
</evidence>
<feature type="domain" description="EGF-like" evidence="16">
    <location>
        <begin position="1207"/>
        <end position="1243"/>
    </location>
</feature>
<keyword evidence="13" id="KW-0325">Glycoprotein</keyword>
<comment type="subcellular location">
    <subcellularLocation>
        <location evidence="1">Membrane</location>
        <topology evidence="1">Single-pass membrane protein</topology>
    </subcellularLocation>
    <subcellularLocation>
        <location evidence="2">Secreted</location>
    </subcellularLocation>
</comment>
<feature type="domain" description="EGF-like" evidence="16">
    <location>
        <begin position="1322"/>
        <end position="1358"/>
    </location>
</feature>
<accession>A0A2B4RJY5</accession>
<evidence type="ECO:0000256" key="4">
    <source>
        <dbReference type="ARBA" id="ARBA00022525"/>
    </source>
</evidence>
<dbReference type="PANTHER" id="PTHR24049:SF22">
    <property type="entry name" value="DROSOPHILA CRUMBS HOMOLOG"/>
    <property type="match status" value="1"/>
</dbReference>
<evidence type="ECO:0000256" key="8">
    <source>
        <dbReference type="ARBA" id="ARBA00022737"/>
    </source>
</evidence>
<dbReference type="PANTHER" id="PTHR24049">
    <property type="entry name" value="CRUMBS FAMILY MEMBER"/>
    <property type="match status" value="1"/>
</dbReference>
<keyword evidence="8" id="KW-0677">Repeat</keyword>
<dbReference type="FunFam" id="2.10.25.10:FF:000247">
    <property type="entry name" value="Delta/notch like EGF repeat containing"/>
    <property type="match status" value="1"/>
</dbReference>
<evidence type="ECO:0000256" key="10">
    <source>
        <dbReference type="ARBA" id="ARBA00022989"/>
    </source>
</evidence>
<keyword evidence="6" id="KW-0812">Transmembrane</keyword>
<dbReference type="SMART" id="SM00181">
    <property type="entry name" value="EGF"/>
    <property type="match status" value="9"/>
</dbReference>
<organism evidence="17 18">
    <name type="scientific">Stylophora pistillata</name>
    <name type="common">Smooth cauliflower coral</name>
    <dbReference type="NCBI Taxonomy" id="50429"/>
    <lineage>
        <taxon>Eukaryota</taxon>
        <taxon>Metazoa</taxon>
        <taxon>Cnidaria</taxon>
        <taxon>Anthozoa</taxon>
        <taxon>Hexacorallia</taxon>
        <taxon>Scleractinia</taxon>
        <taxon>Astrocoeniina</taxon>
        <taxon>Pocilloporidae</taxon>
        <taxon>Stylophora</taxon>
    </lineage>
</organism>
<dbReference type="GO" id="GO:0005576">
    <property type="term" value="C:extracellular region"/>
    <property type="evidence" value="ECO:0007669"/>
    <property type="project" value="UniProtKB-SubCell"/>
</dbReference>
<feature type="disulfide bond" evidence="14">
    <location>
        <begin position="1118"/>
        <end position="1127"/>
    </location>
</feature>
<evidence type="ECO:0000259" key="16">
    <source>
        <dbReference type="PROSITE" id="PS50026"/>
    </source>
</evidence>
<evidence type="ECO:0000256" key="12">
    <source>
        <dbReference type="ARBA" id="ARBA00023157"/>
    </source>
</evidence>
<comment type="caution">
    <text evidence="17">The sequence shown here is derived from an EMBL/GenBank/DDBJ whole genome shotgun (WGS) entry which is preliminary data.</text>
</comment>
<dbReference type="Gene3D" id="2.10.25.10">
    <property type="entry name" value="Laminin"/>
    <property type="match status" value="9"/>
</dbReference>
<comment type="caution">
    <text evidence="14">Lacks conserved residue(s) required for the propagation of feature annotation.</text>
</comment>
<dbReference type="GO" id="GO:0007399">
    <property type="term" value="P:nervous system development"/>
    <property type="evidence" value="ECO:0007669"/>
    <property type="project" value="UniProtKB-ARBA"/>
</dbReference>
<feature type="disulfide bond" evidence="14">
    <location>
        <begin position="1233"/>
        <end position="1242"/>
    </location>
</feature>
<dbReference type="PROSITE" id="PS01187">
    <property type="entry name" value="EGF_CA"/>
    <property type="match status" value="4"/>
</dbReference>
<dbReference type="PRINTS" id="PR00010">
    <property type="entry name" value="EGFBLOOD"/>
</dbReference>
<dbReference type="SMART" id="SM00179">
    <property type="entry name" value="EGF_CA"/>
    <property type="match status" value="6"/>
</dbReference>
<dbReference type="InterPro" id="IPR009030">
    <property type="entry name" value="Growth_fac_rcpt_cys_sf"/>
</dbReference>
<feature type="disulfide bond" evidence="14">
    <location>
        <begin position="1097"/>
        <end position="1107"/>
    </location>
</feature>
<dbReference type="PROSITE" id="PS00010">
    <property type="entry name" value="ASX_HYDROXYL"/>
    <property type="match status" value="6"/>
</dbReference>
<dbReference type="InterPro" id="IPR000742">
    <property type="entry name" value="EGF"/>
</dbReference>
<evidence type="ECO:0000313" key="17">
    <source>
        <dbReference type="EMBL" id="PFX16668.1"/>
    </source>
</evidence>
<name>A0A2B4RJY5_STYPI</name>
<dbReference type="InterPro" id="IPR051022">
    <property type="entry name" value="Notch_Cell-Fate_Det"/>
</dbReference>
<feature type="domain" description="EGF-like" evidence="16">
    <location>
        <begin position="1054"/>
        <end position="1091"/>
    </location>
</feature>
<evidence type="ECO:0000256" key="13">
    <source>
        <dbReference type="ARBA" id="ARBA00023180"/>
    </source>
</evidence>
<dbReference type="PROSITE" id="PS01186">
    <property type="entry name" value="EGF_2"/>
    <property type="match status" value="7"/>
</dbReference>
<dbReference type="Pfam" id="PF26129">
    <property type="entry name" value="Vwde"/>
    <property type="match status" value="1"/>
</dbReference>
<dbReference type="OrthoDB" id="5979038at2759"/>
<keyword evidence="4" id="KW-0964">Secreted</keyword>
<dbReference type="SUPFAM" id="SSF57196">
    <property type="entry name" value="EGF/Laminin"/>
    <property type="match status" value="4"/>
</dbReference>
<dbReference type="InterPro" id="IPR001881">
    <property type="entry name" value="EGF-like_Ca-bd_dom"/>
</dbReference>
<evidence type="ECO:0000256" key="7">
    <source>
        <dbReference type="ARBA" id="ARBA00022729"/>
    </source>
</evidence>
<dbReference type="EMBL" id="LSMT01000527">
    <property type="protein sequence ID" value="PFX16668.1"/>
    <property type="molecule type" value="Genomic_DNA"/>
</dbReference>
<dbReference type="FunFam" id="2.10.25.10:FF:000045">
    <property type="entry name" value="Slit guidance ligand 2"/>
    <property type="match status" value="1"/>
</dbReference>
<dbReference type="GO" id="GO:0120025">
    <property type="term" value="C:plasma membrane bounded cell projection"/>
    <property type="evidence" value="ECO:0007669"/>
    <property type="project" value="UniProtKB-ARBA"/>
</dbReference>
<evidence type="ECO:0000256" key="14">
    <source>
        <dbReference type="PROSITE-ProRule" id="PRU00076"/>
    </source>
</evidence>
<feature type="signal peptide" evidence="15">
    <location>
        <begin position="1"/>
        <end position="20"/>
    </location>
</feature>
<feature type="disulfide bond" evidence="14">
    <location>
        <begin position="1271"/>
        <end position="1280"/>
    </location>
</feature>
<dbReference type="GO" id="GO:0005886">
    <property type="term" value="C:plasma membrane"/>
    <property type="evidence" value="ECO:0007669"/>
    <property type="project" value="TreeGrafter"/>
</dbReference>
<evidence type="ECO:0000256" key="15">
    <source>
        <dbReference type="SAM" id="SignalP"/>
    </source>
</evidence>
<feature type="domain" description="EGF-like" evidence="16">
    <location>
        <begin position="1130"/>
        <end position="1165"/>
    </location>
</feature>
<dbReference type="FunFam" id="2.10.25.10:FF:000472">
    <property type="entry name" value="Uncharacterized protein, isoform A"/>
    <property type="match status" value="1"/>
</dbReference>
<protein>
    <submittedName>
        <fullName evidence="17">Fibropellin-1</fullName>
    </submittedName>
</protein>
<keyword evidence="10" id="KW-1133">Transmembrane helix</keyword>
<feature type="domain" description="EGF-like" evidence="16">
    <location>
        <begin position="1283"/>
        <end position="1320"/>
    </location>
</feature>
<feature type="chain" id="PRO_5013174240" evidence="15">
    <location>
        <begin position="21"/>
        <end position="1607"/>
    </location>
</feature>
<proteinExistence type="predicted"/>
<feature type="disulfide bond" evidence="14">
    <location>
        <begin position="1134"/>
        <end position="1144"/>
    </location>
</feature>
<dbReference type="InterPro" id="IPR018097">
    <property type="entry name" value="EGF_Ca-bd_CS"/>
</dbReference>
<evidence type="ECO:0000256" key="9">
    <source>
        <dbReference type="ARBA" id="ARBA00022837"/>
    </source>
</evidence>
<keyword evidence="7 15" id="KW-0732">Signal</keyword>
<dbReference type="InterPro" id="IPR058727">
    <property type="entry name" value="Helical_Vwde"/>
</dbReference>
<feature type="disulfide bond" evidence="14">
    <location>
        <begin position="1310"/>
        <end position="1319"/>
    </location>
</feature>
<dbReference type="PROSITE" id="PS50026">
    <property type="entry name" value="EGF_3"/>
    <property type="match status" value="7"/>
</dbReference>
<dbReference type="Proteomes" id="UP000225706">
    <property type="component" value="Unassembled WGS sequence"/>
</dbReference>
<dbReference type="InterPro" id="IPR013032">
    <property type="entry name" value="EGF-like_CS"/>
</dbReference>
<keyword evidence="18" id="KW-1185">Reference proteome</keyword>
<evidence type="ECO:0000256" key="5">
    <source>
        <dbReference type="ARBA" id="ARBA00022536"/>
    </source>
</evidence>
<dbReference type="STRING" id="50429.A0A2B4RJY5"/>
<dbReference type="Pfam" id="PF12661">
    <property type="entry name" value="hEGF"/>
    <property type="match status" value="1"/>
</dbReference>
<keyword evidence="5 14" id="KW-0245">EGF-like domain</keyword>
<reference evidence="18" key="1">
    <citation type="journal article" date="2017" name="bioRxiv">
        <title>Comparative analysis of the genomes of Stylophora pistillata and Acropora digitifera provides evidence for extensive differences between species of corals.</title>
        <authorList>
            <person name="Voolstra C.R."/>
            <person name="Li Y."/>
            <person name="Liew Y.J."/>
            <person name="Baumgarten S."/>
            <person name="Zoccola D."/>
            <person name="Flot J.-F."/>
            <person name="Tambutte S."/>
            <person name="Allemand D."/>
            <person name="Aranda M."/>
        </authorList>
    </citation>
    <scope>NUCLEOTIDE SEQUENCE [LARGE SCALE GENOMIC DNA]</scope>
</reference>
<dbReference type="Pfam" id="PF00008">
    <property type="entry name" value="EGF"/>
    <property type="match status" value="5"/>
</dbReference>
<keyword evidence="3" id="KW-0217">Developmental protein</keyword>
<evidence type="ECO:0000313" key="18">
    <source>
        <dbReference type="Proteomes" id="UP000225706"/>
    </source>
</evidence>
<feature type="disulfide bond" evidence="14">
    <location>
        <begin position="1348"/>
        <end position="1357"/>
    </location>
</feature>
<dbReference type="SUPFAM" id="SSF57184">
    <property type="entry name" value="Growth factor receptor domain"/>
    <property type="match status" value="1"/>
</dbReference>
<dbReference type="PROSITE" id="PS00022">
    <property type="entry name" value="EGF_1"/>
    <property type="match status" value="7"/>
</dbReference>
<dbReference type="GO" id="GO:0032991">
    <property type="term" value="C:protein-containing complex"/>
    <property type="evidence" value="ECO:0007669"/>
    <property type="project" value="TreeGrafter"/>
</dbReference>
<evidence type="ECO:0000256" key="1">
    <source>
        <dbReference type="ARBA" id="ARBA00004167"/>
    </source>
</evidence>
<evidence type="ECO:0000256" key="11">
    <source>
        <dbReference type="ARBA" id="ARBA00023136"/>
    </source>
</evidence>
<evidence type="ECO:0000256" key="6">
    <source>
        <dbReference type="ARBA" id="ARBA00022692"/>
    </source>
</evidence>
<gene>
    <name evidence="17" type="primary">EGF1</name>
    <name evidence="17" type="ORF">AWC38_SpisGene19038</name>
</gene>